<dbReference type="InterPro" id="IPR041049">
    <property type="entry name" value="DUF5615"/>
</dbReference>
<gene>
    <name evidence="2" type="ORF">HRbin22_00382</name>
</gene>
<accession>A0A2H5Y3Y1</accession>
<evidence type="ECO:0000259" key="1">
    <source>
        <dbReference type="Pfam" id="PF18480"/>
    </source>
</evidence>
<evidence type="ECO:0000313" key="3">
    <source>
        <dbReference type="Proteomes" id="UP000236642"/>
    </source>
</evidence>
<name>A0A2H5Y3Y1_9CHLR</name>
<feature type="domain" description="DUF5615" evidence="1">
    <location>
        <begin position="1"/>
        <end position="109"/>
    </location>
</feature>
<organism evidence="2 3">
    <name type="scientific">Candidatus Thermoflexus japonica</name>
    <dbReference type="NCBI Taxonomy" id="2035417"/>
    <lineage>
        <taxon>Bacteria</taxon>
        <taxon>Bacillati</taxon>
        <taxon>Chloroflexota</taxon>
        <taxon>Thermoflexia</taxon>
        <taxon>Thermoflexales</taxon>
        <taxon>Thermoflexaceae</taxon>
        <taxon>Thermoflexus</taxon>
    </lineage>
</organism>
<evidence type="ECO:0000313" key="2">
    <source>
        <dbReference type="EMBL" id="GBD08149.1"/>
    </source>
</evidence>
<dbReference type="Proteomes" id="UP000236642">
    <property type="component" value="Unassembled WGS sequence"/>
</dbReference>
<comment type="caution">
    <text evidence="2">The sequence shown here is derived from an EMBL/GenBank/DDBJ whole genome shotgun (WGS) entry which is preliminary data.</text>
</comment>
<protein>
    <recommendedName>
        <fullName evidence="1">DUF5615 domain-containing protein</fullName>
    </recommendedName>
</protein>
<proteinExistence type="predicted"/>
<dbReference type="EMBL" id="BEHY01000004">
    <property type="protein sequence ID" value="GBD08149.1"/>
    <property type="molecule type" value="Genomic_DNA"/>
</dbReference>
<reference evidence="3" key="1">
    <citation type="submission" date="2017-09" db="EMBL/GenBank/DDBJ databases">
        <title>Metaegenomics of thermophilic ammonia-oxidizing enrichment culture.</title>
        <authorList>
            <person name="Kato S."/>
            <person name="Suzuki K."/>
        </authorList>
    </citation>
    <scope>NUCLEOTIDE SEQUENCE [LARGE SCALE GENOMIC DNA]</scope>
</reference>
<dbReference type="Pfam" id="PF18480">
    <property type="entry name" value="DUF5615"/>
    <property type="match status" value="1"/>
</dbReference>
<dbReference type="AlphaFoldDB" id="A0A2H5Y3Y1"/>
<sequence length="124" mass="14024">MRFLADMGISPRTVAFLRELGYEAVHLHEEGLDRLEDAAILAKAREEGFILLTHDLDFGELIAVSGARLPSVIVFRLRNMRPENVNRYLQHIVEEHAKVLASGAIISVTEGRVRIRALPLRTKR</sequence>